<evidence type="ECO:0000313" key="3">
    <source>
        <dbReference type="EMBL" id="EFE07114.1"/>
    </source>
</evidence>
<dbReference type="InterPro" id="IPR043502">
    <property type="entry name" value="DNA/RNA_pol_sf"/>
</dbReference>
<name>D4BFH7_9ENTR</name>
<keyword evidence="3" id="KW-0540">Nuclease</keyword>
<keyword evidence="3" id="KW-0378">Hydrolase</keyword>
<dbReference type="Gene3D" id="1.10.30.50">
    <property type="match status" value="1"/>
</dbReference>
<sequence length="596" mass="69322">MYPEGRNVISPSGESTSVLRVLCTSIQEDSKVNTGTRVESQAVSASSHPERWHAINWRKTSEAVRKLQVRIAKAAQQQEWRRVKALQRMLTRSLAAKALAVRRVTENRGKDTPGVDGKLWNTPKTKWEAIFDMKRTGYHPKPLRRVYIQKSNGKLRPLGIPTMRDRAMQALYLLALEPVSETTADRNSYGFRPMRSTADAIEQCFVALSRGNSAQWVLEGDIKGCFDNISHDWLLAHIPMDKQVLGKWLKAGYMESGHYHATGAGTPQGGIISPVLANMALDGLEAVLESRFGVKNTKASYKTKVNYVRYADDFIITGISQELLENEVKPLVEAFMAERGLQLSPEKTVITHIEQGFDFLGQNVRKYRGKMLIKPSRKNLRTFLAKVRDIVKRHPTQTQDWLIRQLNPALRGWANYHRHVVAKETFSYVDYRVWKLLWRWCCRRHKNRNKRWVKDKYFHTVNNRRWTFQWREDKENPVTLVYAKDTVIKRHTKIKAEANPYLPEWEPYFEQRLERRWKETMQGRKKLLALWLRQEKRCPLCNQLITLETGWHVHHKYQKHLGGGDELENLVMLHPGCHIQWHVNEEKDAQPVQPVG</sequence>
<dbReference type="GO" id="GO:0003676">
    <property type="term" value="F:nucleic acid binding"/>
    <property type="evidence" value="ECO:0007669"/>
    <property type="project" value="InterPro"/>
</dbReference>
<feature type="domain" description="Reverse transcriptase" evidence="2">
    <location>
        <begin position="129"/>
        <end position="364"/>
    </location>
</feature>
<dbReference type="NCBIfam" id="TIGR04416">
    <property type="entry name" value="group_II_RT_mat"/>
    <property type="match status" value="1"/>
</dbReference>
<dbReference type="Pfam" id="PF00078">
    <property type="entry name" value="RVT_1"/>
    <property type="match status" value="1"/>
</dbReference>
<dbReference type="PROSITE" id="PS50878">
    <property type="entry name" value="RT_POL"/>
    <property type="match status" value="1"/>
</dbReference>
<dbReference type="CDD" id="cd01651">
    <property type="entry name" value="RT_G2_intron"/>
    <property type="match status" value="1"/>
</dbReference>
<comment type="caution">
    <text evidence="3">The sequence shown here is derived from an EMBL/GenBank/DDBJ whole genome shotgun (WGS) entry which is preliminary data.</text>
</comment>
<dbReference type="EMBL" id="ABWL02000016">
    <property type="protein sequence ID" value="EFE07114.1"/>
    <property type="molecule type" value="Genomic_DNA"/>
</dbReference>
<dbReference type="SUPFAM" id="SSF56672">
    <property type="entry name" value="DNA/RNA polymerases"/>
    <property type="match status" value="1"/>
</dbReference>
<dbReference type="AlphaFoldDB" id="D4BFH7"/>
<dbReference type="InterPro" id="IPR002711">
    <property type="entry name" value="HNH"/>
</dbReference>
<dbReference type="Proteomes" id="UP000003880">
    <property type="component" value="Unassembled WGS sequence"/>
</dbReference>
<dbReference type="InterPro" id="IPR051083">
    <property type="entry name" value="GrpII_Intron_Splice-Mob/Def"/>
</dbReference>
<comment type="similarity">
    <text evidence="1">Belongs to the bacterial reverse transcriptase family.</text>
</comment>
<dbReference type="Pfam" id="PF08388">
    <property type="entry name" value="GIIM"/>
    <property type="match status" value="1"/>
</dbReference>
<dbReference type="InterPro" id="IPR030931">
    <property type="entry name" value="Group_II_RT_mat"/>
</dbReference>
<evidence type="ECO:0000256" key="1">
    <source>
        <dbReference type="ARBA" id="ARBA00034120"/>
    </source>
</evidence>
<keyword evidence="3" id="KW-0255">Endonuclease</keyword>
<reference evidence="3 4" key="1">
    <citation type="submission" date="2010-02" db="EMBL/GenBank/DDBJ databases">
        <authorList>
            <person name="Weinstock G."/>
            <person name="Sodergren E."/>
            <person name="Clifton S."/>
            <person name="Fulton L."/>
            <person name="Fulton B."/>
            <person name="Courtney L."/>
            <person name="Fronick C."/>
            <person name="Harrison M."/>
            <person name="Strong C."/>
            <person name="Farmer C."/>
            <person name="Delahaunty K."/>
            <person name="Markovic C."/>
            <person name="Hall O."/>
            <person name="Minx P."/>
            <person name="Tomlinson C."/>
            <person name="Mitreva M."/>
            <person name="Nelson J."/>
            <person name="Hou S."/>
            <person name="Wollam A."/>
            <person name="Pepin K.H."/>
            <person name="Johnson M."/>
            <person name="Bhonagiri V."/>
            <person name="Zhang X."/>
            <person name="Suruliraj S."/>
            <person name="Warren W."/>
            <person name="Chinwalla A."/>
            <person name="Mardis E.R."/>
            <person name="Wilson R.K."/>
        </authorList>
    </citation>
    <scope>NUCLEOTIDE SEQUENCE [LARGE SCALE GENOMIC DNA]</scope>
    <source>
        <strain evidence="3 4">ATCC 29220</strain>
    </source>
</reference>
<protein>
    <submittedName>
        <fullName evidence="3">HNH endonuclease domain protein</fullName>
    </submittedName>
</protein>
<dbReference type="GO" id="GO:0008270">
    <property type="term" value="F:zinc ion binding"/>
    <property type="evidence" value="ECO:0007669"/>
    <property type="project" value="InterPro"/>
</dbReference>
<dbReference type="InterPro" id="IPR013597">
    <property type="entry name" value="Mat_intron_G2"/>
</dbReference>
<dbReference type="eggNOG" id="COG1403">
    <property type="taxonomic scope" value="Bacteria"/>
</dbReference>
<dbReference type="eggNOG" id="COG3344">
    <property type="taxonomic scope" value="Bacteria"/>
</dbReference>
<proteinExistence type="inferred from homology"/>
<organism evidence="3 4">
    <name type="scientific">Citrobacter youngae ATCC 29220</name>
    <dbReference type="NCBI Taxonomy" id="500640"/>
    <lineage>
        <taxon>Bacteria</taxon>
        <taxon>Pseudomonadati</taxon>
        <taxon>Pseudomonadota</taxon>
        <taxon>Gammaproteobacteria</taxon>
        <taxon>Enterobacterales</taxon>
        <taxon>Enterobacteriaceae</taxon>
        <taxon>Citrobacter</taxon>
        <taxon>Citrobacter freundii complex</taxon>
    </lineage>
</organism>
<dbReference type="GO" id="GO:0004519">
    <property type="term" value="F:endonuclease activity"/>
    <property type="evidence" value="ECO:0007669"/>
    <property type="project" value="UniProtKB-KW"/>
</dbReference>
<accession>D4BFH7</accession>
<evidence type="ECO:0000259" key="2">
    <source>
        <dbReference type="PROSITE" id="PS50878"/>
    </source>
</evidence>
<dbReference type="InterPro" id="IPR003615">
    <property type="entry name" value="HNH_nuc"/>
</dbReference>
<dbReference type="CDD" id="cd00085">
    <property type="entry name" value="HNHc"/>
    <property type="match status" value="1"/>
</dbReference>
<dbReference type="PANTHER" id="PTHR34047">
    <property type="entry name" value="NUCLEAR INTRON MATURASE 1, MITOCHONDRIAL-RELATED"/>
    <property type="match status" value="1"/>
</dbReference>
<gene>
    <name evidence="3" type="ORF">CIT292_08994</name>
</gene>
<dbReference type="Pfam" id="PF13655">
    <property type="entry name" value="RVT_N"/>
    <property type="match status" value="1"/>
</dbReference>
<dbReference type="PANTHER" id="PTHR34047:SF8">
    <property type="entry name" value="PROTEIN YKFC"/>
    <property type="match status" value="1"/>
</dbReference>
<dbReference type="HOGENOM" id="CLU_013584_15_4_6"/>
<evidence type="ECO:0000313" key="4">
    <source>
        <dbReference type="Proteomes" id="UP000003880"/>
    </source>
</evidence>
<dbReference type="SMART" id="SM00507">
    <property type="entry name" value="HNHc"/>
    <property type="match status" value="1"/>
</dbReference>
<dbReference type="InterPro" id="IPR025960">
    <property type="entry name" value="RVT_N"/>
</dbReference>
<dbReference type="InterPro" id="IPR000477">
    <property type="entry name" value="RT_dom"/>
</dbReference>
<dbReference type="Pfam" id="PF01844">
    <property type="entry name" value="HNH"/>
    <property type="match status" value="1"/>
</dbReference>